<dbReference type="EMBL" id="JBHTCJ010000007">
    <property type="protein sequence ID" value="MFC7342873.1"/>
    <property type="molecule type" value="Genomic_DNA"/>
</dbReference>
<protein>
    <submittedName>
        <fullName evidence="2">NAD(P)H-dependent oxidoreductase</fullName>
    </submittedName>
</protein>
<dbReference type="SUPFAM" id="SSF52218">
    <property type="entry name" value="Flavoproteins"/>
    <property type="match status" value="1"/>
</dbReference>
<keyword evidence="3" id="KW-1185">Reference proteome</keyword>
<dbReference type="Gene3D" id="3.40.50.360">
    <property type="match status" value="1"/>
</dbReference>
<reference evidence="3" key="1">
    <citation type="journal article" date="2019" name="Int. J. Syst. Evol. Microbiol.">
        <title>The Global Catalogue of Microorganisms (GCM) 10K type strain sequencing project: providing services to taxonomists for standard genome sequencing and annotation.</title>
        <authorList>
            <consortium name="The Broad Institute Genomics Platform"/>
            <consortium name="The Broad Institute Genome Sequencing Center for Infectious Disease"/>
            <person name="Wu L."/>
            <person name="Ma J."/>
        </authorList>
    </citation>
    <scope>NUCLEOTIDE SEQUENCE [LARGE SCALE GENOMIC DNA]</scope>
    <source>
        <strain evidence="3">WLHS5</strain>
    </source>
</reference>
<gene>
    <name evidence="2" type="ORF">ACFQRI_15830</name>
</gene>
<dbReference type="InterPro" id="IPR029039">
    <property type="entry name" value="Flavoprotein-like_sf"/>
</dbReference>
<dbReference type="Pfam" id="PF03358">
    <property type="entry name" value="FMN_red"/>
    <property type="match status" value="1"/>
</dbReference>
<accession>A0ABW2LKD2</accession>
<dbReference type="InterPro" id="IPR005025">
    <property type="entry name" value="FMN_Rdtase-like_dom"/>
</dbReference>
<dbReference type="RefSeq" id="WP_380669186.1">
    <property type="nucleotide sequence ID" value="NZ_JBHTCJ010000007.1"/>
</dbReference>
<feature type="domain" description="NADPH-dependent FMN reductase-like" evidence="1">
    <location>
        <begin position="17"/>
        <end position="115"/>
    </location>
</feature>
<name>A0ABW2LKD2_9PSEU</name>
<organism evidence="2 3">
    <name type="scientific">Saccharopolyspora griseoalba</name>
    <dbReference type="NCBI Taxonomy" id="1431848"/>
    <lineage>
        <taxon>Bacteria</taxon>
        <taxon>Bacillati</taxon>
        <taxon>Actinomycetota</taxon>
        <taxon>Actinomycetes</taxon>
        <taxon>Pseudonocardiales</taxon>
        <taxon>Pseudonocardiaceae</taxon>
        <taxon>Saccharopolyspora</taxon>
    </lineage>
</organism>
<dbReference type="Proteomes" id="UP001596504">
    <property type="component" value="Unassembled WGS sequence"/>
</dbReference>
<sequence>MRTTLITSTQHPRLRLGEIARAARRHLSATGAAVTTVETDALPHSALLAGTRHPAVRRAEAAVAGAEALVIVTPRYEPSGSDPLRTLLADLPARALRGKPVLPVGLGAHRAHAAGLTRIAGPPGRALPGCFLHDTWLEKRLGRWQLTADADDRLAEALAALRAGSSAEPQRLAS</sequence>
<comment type="caution">
    <text evidence="2">The sequence shown here is derived from an EMBL/GenBank/DDBJ whole genome shotgun (WGS) entry which is preliminary data.</text>
</comment>
<evidence type="ECO:0000313" key="3">
    <source>
        <dbReference type="Proteomes" id="UP001596504"/>
    </source>
</evidence>
<proteinExistence type="predicted"/>
<evidence type="ECO:0000313" key="2">
    <source>
        <dbReference type="EMBL" id="MFC7342873.1"/>
    </source>
</evidence>
<evidence type="ECO:0000259" key="1">
    <source>
        <dbReference type="Pfam" id="PF03358"/>
    </source>
</evidence>